<evidence type="ECO:0000256" key="6">
    <source>
        <dbReference type="ARBA" id="ARBA00022490"/>
    </source>
</evidence>
<dbReference type="SFLD" id="SFLDF00445">
    <property type="entry name" value="alpha-phosphomannomutase"/>
    <property type="match status" value="1"/>
</dbReference>
<comment type="cofactor">
    <cofactor evidence="12">
        <name>Mg(2+)</name>
        <dbReference type="ChEBI" id="CHEBI:18420"/>
    </cofactor>
</comment>
<dbReference type="PANTHER" id="PTHR10466">
    <property type="entry name" value="PHOSPHOMANNOMUTASE"/>
    <property type="match status" value="1"/>
</dbReference>
<evidence type="ECO:0000256" key="10">
    <source>
        <dbReference type="PIRSR" id="PIRSR605002-1"/>
    </source>
</evidence>
<name>A0A835CQP0_APHGI</name>
<accession>A0A835CQP0</accession>
<feature type="active site" description="Nucleophile" evidence="10">
    <location>
        <position position="30"/>
    </location>
</feature>
<protein>
    <recommendedName>
        <fullName evidence="5 13">Phosphomannomutase</fullName>
        <ecNumber evidence="5 13">5.4.2.8</ecNumber>
    </recommendedName>
</protein>
<evidence type="ECO:0000313" key="15">
    <source>
        <dbReference type="Proteomes" id="UP000639338"/>
    </source>
</evidence>
<evidence type="ECO:0000256" key="1">
    <source>
        <dbReference type="ARBA" id="ARBA00004496"/>
    </source>
</evidence>
<evidence type="ECO:0000256" key="12">
    <source>
        <dbReference type="PIRSR" id="PIRSR605002-3"/>
    </source>
</evidence>
<comment type="pathway">
    <text evidence="2 13">Nucleotide-sugar biosynthesis; GDP-alpha-D-mannose biosynthesis; alpha-D-mannose 1-phosphate from D-fructose 6-phosphate: step 2/2.</text>
</comment>
<dbReference type="SFLD" id="SFLDG01143">
    <property type="entry name" value="C2.B.3:_Phosphomannomutase_Lik"/>
    <property type="match status" value="1"/>
</dbReference>
<feature type="binding site" evidence="12">
    <location>
        <position position="32"/>
    </location>
    <ligand>
        <name>Mg(2+)</name>
        <dbReference type="ChEBI" id="CHEBI:18420"/>
        <label>1</label>
    </ligand>
</feature>
<feature type="binding site" evidence="11">
    <location>
        <position position="200"/>
    </location>
    <ligand>
        <name>alpha-D-mannose 1-phosphate</name>
        <dbReference type="ChEBI" id="CHEBI:58409"/>
    </ligand>
</feature>
<evidence type="ECO:0000256" key="3">
    <source>
        <dbReference type="ARBA" id="ARBA00009736"/>
    </source>
</evidence>
<evidence type="ECO:0000256" key="8">
    <source>
        <dbReference type="ARBA" id="ARBA00022842"/>
    </source>
</evidence>
<dbReference type="InterPro" id="IPR023214">
    <property type="entry name" value="HAD_sf"/>
</dbReference>
<feature type="binding site" evidence="12">
    <location>
        <position position="229"/>
    </location>
    <ligand>
        <name>Mg(2+)</name>
        <dbReference type="ChEBI" id="CHEBI:18420"/>
        <label>1</label>
    </ligand>
</feature>
<dbReference type="FunFam" id="3.30.1240.20:FF:000001">
    <property type="entry name" value="Phosphomannomutase"/>
    <property type="match status" value="1"/>
</dbReference>
<dbReference type="Pfam" id="PF03332">
    <property type="entry name" value="PMM"/>
    <property type="match status" value="1"/>
</dbReference>
<feature type="binding site" evidence="11">
    <location>
        <position position="39"/>
    </location>
    <ligand>
        <name>alpha-D-mannose 1-phosphate</name>
        <dbReference type="ChEBI" id="CHEBI:58409"/>
    </ligand>
</feature>
<proteinExistence type="inferred from homology"/>
<evidence type="ECO:0000256" key="2">
    <source>
        <dbReference type="ARBA" id="ARBA00004699"/>
    </source>
</evidence>
<dbReference type="OrthoDB" id="10264771at2759"/>
<keyword evidence="7 12" id="KW-0479">Metal-binding</keyword>
<dbReference type="NCBIfam" id="TIGR01484">
    <property type="entry name" value="HAD-SF-IIB"/>
    <property type="match status" value="1"/>
</dbReference>
<feature type="active site" description="Proton donor/acceptor" evidence="10">
    <location>
        <position position="32"/>
    </location>
</feature>
<keyword evidence="15" id="KW-1185">Reference proteome</keyword>
<dbReference type="AlphaFoldDB" id="A0A835CQP0"/>
<feature type="binding site" evidence="11">
    <location>
        <position position="144"/>
    </location>
    <ligand>
        <name>alpha-D-mannose 1-phosphate</name>
        <dbReference type="ChEBI" id="CHEBI:58409"/>
    </ligand>
</feature>
<feature type="binding site" evidence="12">
    <location>
        <position position="30"/>
    </location>
    <ligand>
        <name>Mg(2+)</name>
        <dbReference type="ChEBI" id="CHEBI:18420"/>
        <label>1</label>
    </ligand>
</feature>
<dbReference type="InterPro" id="IPR005002">
    <property type="entry name" value="PMM"/>
</dbReference>
<dbReference type="EMBL" id="JACMRX010000005">
    <property type="protein sequence ID" value="KAF7989360.1"/>
    <property type="molecule type" value="Genomic_DNA"/>
</dbReference>
<dbReference type="InterPro" id="IPR043169">
    <property type="entry name" value="PMM_cap"/>
</dbReference>
<dbReference type="SUPFAM" id="SSF56784">
    <property type="entry name" value="HAD-like"/>
    <property type="match status" value="1"/>
</dbReference>
<comment type="function">
    <text evidence="13">Involved in the synthesis of the GDP-mannose and dolichol-phosphate-mannose required for a number of critical mannosyl transfer reactions.</text>
</comment>
<dbReference type="Gene3D" id="3.30.1240.20">
    <property type="match status" value="1"/>
</dbReference>
<dbReference type="GO" id="GO:0005829">
    <property type="term" value="C:cytosol"/>
    <property type="evidence" value="ECO:0007669"/>
    <property type="project" value="TreeGrafter"/>
</dbReference>
<evidence type="ECO:0000256" key="5">
    <source>
        <dbReference type="ARBA" id="ARBA00012730"/>
    </source>
</evidence>
<dbReference type="GO" id="GO:0004615">
    <property type="term" value="F:phosphomannomutase activity"/>
    <property type="evidence" value="ECO:0007669"/>
    <property type="project" value="UniProtKB-EC"/>
</dbReference>
<dbReference type="GO" id="GO:0006487">
    <property type="term" value="P:protein N-linked glycosylation"/>
    <property type="evidence" value="ECO:0007669"/>
    <property type="project" value="TreeGrafter"/>
</dbReference>
<comment type="similarity">
    <text evidence="3 13">Belongs to the eukaryotic PMM family.</text>
</comment>
<dbReference type="GO" id="GO:0046872">
    <property type="term" value="F:metal ion binding"/>
    <property type="evidence" value="ECO:0007669"/>
    <property type="project" value="UniProtKB-KW"/>
</dbReference>
<dbReference type="InterPro" id="IPR006379">
    <property type="entry name" value="HAD-SF_hydro_IIB"/>
</dbReference>
<dbReference type="EC" id="5.4.2.8" evidence="5 13"/>
<organism evidence="14 15">
    <name type="scientific">Aphidius gifuensis</name>
    <name type="common">Parasitoid wasp</name>
    <dbReference type="NCBI Taxonomy" id="684658"/>
    <lineage>
        <taxon>Eukaryota</taxon>
        <taxon>Metazoa</taxon>
        <taxon>Ecdysozoa</taxon>
        <taxon>Arthropoda</taxon>
        <taxon>Hexapoda</taxon>
        <taxon>Insecta</taxon>
        <taxon>Pterygota</taxon>
        <taxon>Neoptera</taxon>
        <taxon>Endopterygota</taxon>
        <taxon>Hymenoptera</taxon>
        <taxon>Apocrita</taxon>
        <taxon>Ichneumonoidea</taxon>
        <taxon>Braconidae</taxon>
        <taxon>Aphidiinae</taxon>
        <taxon>Aphidius</taxon>
    </lineage>
</organism>
<evidence type="ECO:0000256" key="4">
    <source>
        <dbReference type="ARBA" id="ARBA00011738"/>
    </source>
</evidence>
<reference evidence="14 15" key="1">
    <citation type="submission" date="2020-08" db="EMBL/GenBank/DDBJ databases">
        <title>Aphidius gifuensis genome sequencing and assembly.</title>
        <authorList>
            <person name="Du Z."/>
        </authorList>
    </citation>
    <scope>NUCLEOTIDE SEQUENCE [LARGE SCALE GENOMIC DNA]</scope>
    <source>
        <strain evidence="14">YNYX2018</strain>
        <tissue evidence="14">Adults</tissue>
    </source>
</reference>
<dbReference type="SFLD" id="SFLDS00003">
    <property type="entry name" value="Haloacid_Dehalogenase"/>
    <property type="match status" value="1"/>
</dbReference>
<dbReference type="InterPro" id="IPR036412">
    <property type="entry name" value="HAD-like_sf"/>
</dbReference>
<dbReference type="GO" id="GO:0009298">
    <property type="term" value="P:GDP-mannose biosynthetic process"/>
    <property type="evidence" value="ECO:0007669"/>
    <property type="project" value="UniProtKB-UniPathway"/>
</dbReference>
<gene>
    <name evidence="14" type="ORF">HCN44_008034</name>
</gene>
<comment type="catalytic activity">
    <reaction evidence="13">
        <text>alpha-D-mannose 1-phosphate = D-mannose 6-phosphate</text>
        <dbReference type="Rhea" id="RHEA:11140"/>
        <dbReference type="ChEBI" id="CHEBI:58409"/>
        <dbReference type="ChEBI" id="CHEBI:58735"/>
        <dbReference type="EC" id="5.4.2.8"/>
    </reaction>
</comment>
<evidence type="ECO:0000256" key="9">
    <source>
        <dbReference type="ARBA" id="ARBA00023235"/>
    </source>
</evidence>
<feature type="binding site" evidence="12">
    <location>
        <position position="246"/>
    </location>
    <ligand>
        <name>Mg(2+)</name>
        <dbReference type="ChEBI" id="CHEBI:18420"/>
        <label>1</label>
    </ligand>
</feature>
<comment type="caution">
    <text evidence="14">The sequence shown here is derived from an EMBL/GenBank/DDBJ whole genome shotgun (WGS) entry which is preliminary data.</text>
</comment>
<keyword evidence="6 13" id="KW-0963">Cytoplasm</keyword>
<dbReference type="CDD" id="cd02585">
    <property type="entry name" value="HAD_PMM"/>
    <property type="match status" value="1"/>
</dbReference>
<keyword evidence="9 13" id="KW-0413">Isomerase</keyword>
<evidence type="ECO:0000256" key="11">
    <source>
        <dbReference type="PIRSR" id="PIRSR605002-2"/>
    </source>
</evidence>
<feature type="binding site" evidence="11">
    <location>
        <position position="162"/>
    </location>
    <ligand>
        <name>alpha-D-mannose 1-phosphate</name>
        <dbReference type="ChEBI" id="CHEBI:58409"/>
    </ligand>
</feature>
<dbReference type="SFLD" id="SFLDG01140">
    <property type="entry name" value="C2.B:_Phosphomannomutase_and_P"/>
    <property type="match status" value="1"/>
</dbReference>
<evidence type="ECO:0000256" key="7">
    <source>
        <dbReference type="ARBA" id="ARBA00022723"/>
    </source>
</evidence>
<dbReference type="UniPathway" id="UPA00126">
    <property type="reaction ID" value="UER00424"/>
</dbReference>
<dbReference type="Proteomes" id="UP000639338">
    <property type="component" value="Unassembled WGS sequence"/>
</dbReference>
<feature type="binding site" evidence="12">
    <location>
        <position position="241"/>
    </location>
    <ligand>
        <name>Mg(2+)</name>
        <dbReference type="ChEBI" id="CHEBI:18420"/>
        <label>1</label>
    </ligand>
</feature>
<dbReference type="PANTHER" id="PTHR10466:SF0">
    <property type="entry name" value="PHOSPHOMANNOMUTASE"/>
    <property type="match status" value="1"/>
</dbReference>
<dbReference type="GO" id="GO:0006013">
    <property type="term" value="P:mannose metabolic process"/>
    <property type="evidence" value="ECO:0007669"/>
    <property type="project" value="TreeGrafter"/>
</dbReference>
<evidence type="ECO:0000313" key="14">
    <source>
        <dbReference type="EMBL" id="KAF7989360.1"/>
    </source>
</evidence>
<keyword evidence="8 12" id="KW-0460">Magnesium</keyword>
<evidence type="ECO:0000256" key="13">
    <source>
        <dbReference type="RuleBase" id="RU361118"/>
    </source>
</evidence>
<feature type="binding site" evidence="11">
    <location>
        <position position="202"/>
    </location>
    <ligand>
        <name>alpha-D-mannose 1-phosphate</name>
        <dbReference type="ChEBI" id="CHEBI:58409"/>
    </ligand>
</feature>
<comment type="subunit">
    <text evidence="4 13">Homodimer.</text>
</comment>
<dbReference type="Gene3D" id="3.40.50.1000">
    <property type="entry name" value="HAD superfamily/HAD-like"/>
    <property type="match status" value="1"/>
</dbReference>
<sequence length="281" mass="32389">MLFTKLINHCQFYRLSTNRIMSKKIICLFDVDGTLTPPRQKIDAKVDKFLQDISKTEKFDIGVVGGSDLVKIQEQLGENNIFDKYKYVFAENGLTAYKNGQKLSSETIQDAIGEDVLQNLIDYCLEYISKIKLPFKRGTFIEFRSGMLNVSPVGRNCSQKERLQFYEYDKEHKIREKFIQALKKEFPDLALTYSIGGQISFDIFPIGWDKTYCLRYVDDNYDEIHFFGDKTHEGGNDYEIYESGLTIGHRVTGPDDTIQQIKTLVNILNETFSKGPPTQCL</sequence>
<feature type="binding site" evidence="11">
    <location>
        <position position="155"/>
    </location>
    <ligand>
        <name>alpha-D-mannose 1-phosphate</name>
        <dbReference type="ChEBI" id="CHEBI:58409"/>
    </ligand>
</feature>
<comment type="subcellular location">
    <subcellularLocation>
        <location evidence="1 13">Cytoplasm</location>
    </subcellularLocation>
</comment>